<evidence type="ECO:0000256" key="4">
    <source>
        <dbReference type="ARBA" id="ARBA00022676"/>
    </source>
</evidence>
<comment type="similarity">
    <text evidence="3 7">Belongs to the glycosyltransferase 1 family. Bacterial/plant glycogen synthase subfamily.</text>
</comment>
<evidence type="ECO:0000256" key="3">
    <source>
        <dbReference type="ARBA" id="ARBA00010281"/>
    </source>
</evidence>
<accession>A0A318S000</accession>
<comment type="catalytic activity">
    <reaction evidence="1 7">
        <text>[(1-&gt;4)-alpha-D-glucosyl](n) + ADP-alpha-D-glucose = [(1-&gt;4)-alpha-D-glucosyl](n+1) + ADP + H(+)</text>
        <dbReference type="Rhea" id="RHEA:18189"/>
        <dbReference type="Rhea" id="RHEA-COMP:9584"/>
        <dbReference type="Rhea" id="RHEA-COMP:9587"/>
        <dbReference type="ChEBI" id="CHEBI:15378"/>
        <dbReference type="ChEBI" id="CHEBI:15444"/>
        <dbReference type="ChEBI" id="CHEBI:57498"/>
        <dbReference type="ChEBI" id="CHEBI:456216"/>
        <dbReference type="EC" id="2.4.1.21"/>
    </reaction>
</comment>
<keyword evidence="6 7" id="KW-0320">Glycogen biosynthesis</keyword>
<comment type="caution">
    <text evidence="10">The sequence shown here is derived from an EMBL/GenBank/DDBJ whole genome shotgun (WGS) entry which is preliminary data.</text>
</comment>
<dbReference type="GO" id="GO:0004373">
    <property type="term" value="F:alpha-1,4-glucan glucosyltransferase (UDP-glucose donor) activity"/>
    <property type="evidence" value="ECO:0007669"/>
    <property type="project" value="InterPro"/>
</dbReference>
<dbReference type="InterPro" id="IPR001296">
    <property type="entry name" value="Glyco_trans_1"/>
</dbReference>
<name>A0A318S000_9DEIO</name>
<dbReference type="Pfam" id="PF08323">
    <property type="entry name" value="Glyco_transf_5"/>
    <property type="match status" value="1"/>
</dbReference>
<feature type="domain" description="Glycosyl transferase family 1" evidence="8">
    <location>
        <begin position="262"/>
        <end position="410"/>
    </location>
</feature>
<protein>
    <recommendedName>
        <fullName evidence="7">Glycogen synthase</fullName>
        <ecNumber evidence="7">2.4.1.21</ecNumber>
    </recommendedName>
    <alternativeName>
        <fullName evidence="7">Starch [bacterial glycogen] synthase</fullName>
    </alternativeName>
</protein>
<feature type="binding site" evidence="7">
    <location>
        <position position="19"/>
    </location>
    <ligand>
        <name>ADP-alpha-D-glucose</name>
        <dbReference type="ChEBI" id="CHEBI:57498"/>
    </ligand>
</feature>
<proteinExistence type="inferred from homology"/>
<keyword evidence="4 7" id="KW-0328">Glycosyltransferase</keyword>
<comment type="pathway">
    <text evidence="7">Glycan biosynthesis; glycogen biosynthesis.</text>
</comment>
<feature type="domain" description="Starch synthase catalytic" evidence="9">
    <location>
        <begin position="6"/>
        <end position="218"/>
    </location>
</feature>
<dbReference type="GO" id="GO:0009011">
    <property type="term" value="F:alpha-1,4-glucan glucosyltransferase (ADP-glucose donor) activity"/>
    <property type="evidence" value="ECO:0007669"/>
    <property type="project" value="UniProtKB-UniRule"/>
</dbReference>
<evidence type="ECO:0000256" key="6">
    <source>
        <dbReference type="ARBA" id="ARBA00023056"/>
    </source>
</evidence>
<sequence>MSLALRVLHVASEVYPFSRTGGLADVLDALPRALSSQGARVTVLSPWYRDIEPAPRLLMTHGEVHIGEIEEDGVRFLFLGLPEFNRAGMYGEDDVWRFVRFCRAALPALDALGASFDVLHAHDWAAALLCLLARERGLPSVFTVHNLQYQGRWNGGAFDWTGLPREYFTPERLEYHGDLNLMKAGLLYSDLVTTVSPTYAREITTPDMGEGLDGVLRERFARGELVGILNGLDEERWDPRTDDQIAKSFKTYKGKGANGKALRKELGFDDRPILAAVTRLVEQKGIDLLLEVMPDVTRDWNVVVLGSGDPRLEAALSEWDGEGVRFVRGMNEPFAHRIYAGSDAFVMPSRFEPCGLSQMIALRYGTPPIVRDTGGLRDSVPKDVGFRFQKASATALLRALRSARKCFDESGEWKSRAEAGMKLDFSWTKAAGLYGRLYERMLANHAR</sequence>
<keyword evidence="5 7" id="KW-0808">Transferase</keyword>
<evidence type="ECO:0000256" key="1">
    <source>
        <dbReference type="ARBA" id="ARBA00001478"/>
    </source>
</evidence>
<dbReference type="NCBIfam" id="TIGR02095">
    <property type="entry name" value="glgA"/>
    <property type="match status" value="1"/>
</dbReference>
<dbReference type="EMBL" id="QJSX01000021">
    <property type="protein sequence ID" value="PYE49895.1"/>
    <property type="molecule type" value="Genomic_DNA"/>
</dbReference>
<gene>
    <name evidence="7" type="primary">glgA</name>
    <name evidence="10" type="ORF">DES52_12125</name>
</gene>
<dbReference type="EC" id="2.4.1.21" evidence="7"/>
<evidence type="ECO:0000256" key="2">
    <source>
        <dbReference type="ARBA" id="ARBA00002764"/>
    </source>
</evidence>
<dbReference type="UniPathway" id="UPA00164"/>
<keyword evidence="11" id="KW-1185">Reference proteome</keyword>
<dbReference type="SUPFAM" id="SSF53756">
    <property type="entry name" value="UDP-Glycosyltransferase/glycogen phosphorylase"/>
    <property type="match status" value="1"/>
</dbReference>
<dbReference type="GO" id="GO:0005978">
    <property type="term" value="P:glycogen biosynthetic process"/>
    <property type="evidence" value="ECO:0007669"/>
    <property type="project" value="UniProtKB-UniRule"/>
</dbReference>
<dbReference type="InterPro" id="IPR013534">
    <property type="entry name" value="Starch_synth_cat_dom"/>
</dbReference>
<dbReference type="Gene3D" id="3.40.50.2000">
    <property type="entry name" value="Glycogen Phosphorylase B"/>
    <property type="match status" value="2"/>
</dbReference>
<evidence type="ECO:0000256" key="5">
    <source>
        <dbReference type="ARBA" id="ARBA00022679"/>
    </source>
</evidence>
<dbReference type="CDD" id="cd03791">
    <property type="entry name" value="GT5_Glycogen_synthase_DULL1-like"/>
    <property type="match status" value="1"/>
</dbReference>
<evidence type="ECO:0000259" key="9">
    <source>
        <dbReference type="Pfam" id="PF08323"/>
    </source>
</evidence>
<evidence type="ECO:0000259" key="8">
    <source>
        <dbReference type="Pfam" id="PF00534"/>
    </source>
</evidence>
<dbReference type="InterPro" id="IPR011835">
    <property type="entry name" value="GS/SS"/>
</dbReference>
<comment type="function">
    <text evidence="2 7">Synthesizes alpha-1,4-glucan chains using ADP-glucose.</text>
</comment>
<dbReference type="AlphaFoldDB" id="A0A318S000"/>
<dbReference type="OrthoDB" id="9808590at2"/>
<evidence type="ECO:0000256" key="7">
    <source>
        <dbReference type="HAMAP-Rule" id="MF_00484"/>
    </source>
</evidence>
<reference evidence="10 11" key="1">
    <citation type="submission" date="2018-06" db="EMBL/GenBank/DDBJ databases">
        <title>Genomic Encyclopedia of Type Strains, Phase IV (KMG-IV): sequencing the most valuable type-strain genomes for metagenomic binning, comparative biology and taxonomic classification.</title>
        <authorList>
            <person name="Goeker M."/>
        </authorList>
    </citation>
    <scope>NUCLEOTIDE SEQUENCE [LARGE SCALE GENOMIC DNA]</scope>
    <source>
        <strain evidence="10 11">DSM 18048</strain>
    </source>
</reference>
<dbReference type="RefSeq" id="WP_110888577.1">
    <property type="nucleotide sequence ID" value="NZ_QJSX01000021.1"/>
</dbReference>
<evidence type="ECO:0000313" key="11">
    <source>
        <dbReference type="Proteomes" id="UP000248326"/>
    </source>
</evidence>
<dbReference type="PANTHER" id="PTHR45825:SF11">
    <property type="entry name" value="ALPHA AMYLASE DOMAIN-CONTAINING PROTEIN"/>
    <property type="match status" value="1"/>
</dbReference>
<dbReference type="Pfam" id="PF00534">
    <property type="entry name" value="Glycos_transf_1"/>
    <property type="match status" value="1"/>
</dbReference>
<dbReference type="HAMAP" id="MF_00484">
    <property type="entry name" value="Glycogen_synth"/>
    <property type="match status" value="1"/>
</dbReference>
<organism evidence="10 11">
    <name type="scientific">Deinococcus yavapaiensis KR-236</name>
    <dbReference type="NCBI Taxonomy" id="694435"/>
    <lineage>
        <taxon>Bacteria</taxon>
        <taxon>Thermotogati</taxon>
        <taxon>Deinococcota</taxon>
        <taxon>Deinococci</taxon>
        <taxon>Deinococcales</taxon>
        <taxon>Deinococcaceae</taxon>
        <taxon>Deinococcus</taxon>
    </lineage>
</organism>
<dbReference type="PANTHER" id="PTHR45825">
    <property type="entry name" value="GRANULE-BOUND STARCH SYNTHASE 1, CHLOROPLASTIC/AMYLOPLASTIC"/>
    <property type="match status" value="1"/>
</dbReference>
<dbReference type="Proteomes" id="UP000248326">
    <property type="component" value="Unassembled WGS sequence"/>
</dbReference>
<evidence type="ECO:0000313" key="10">
    <source>
        <dbReference type="EMBL" id="PYE49895.1"/>
    </source>
</evidence>